<feature type="domain" description="LRRNT" evidence="14">
    <location>
        <begin position="20"/>
        <end position="56"/>
    </location>
</feature>
<dbReference type="OrthoDB" id="72369at2759"/>
<dbReference type="GO" id="GO:0007596">
    <property type="term" value="P:blood coagulation"/>
    <property type="evidence" value="ECO:0007669"/>
    <property type="project" value="UniProtKB-KW"/>
</dbReference>
<evidence type="ECO:0000256" key="2">
    <source>
        <dbReference type="ARBA" id="ARBA00022614"/>
    </source>
</evidence>
<evidence type="ECO:0000256" key="5">
    <source>
        <dbReference type="ARBA" id="ARBA00022729"/>
    </source>
</evidence>
<evidence type="ECO:0000256" key="6">
    <source>
        <dbReference type="ARBA" id="ARBA00022889"/>
    </source>
</evidence>
<dbReference type="GeneTree" id="ENSGT00530000064244"/>
<protein>
    <submittedName>
        <fullName evidence="16">Platelet glycoprotein IX-like</fullName>
    </submittedName>
</protein>
<keyword evidence="7 12" id="KW-1133">Transmembrane helix</keyword>
<reference evidence="17" key="1">
    <citation type="submission" date="2011-12" db="EMBL/GenBank/DDBJ databases">
        <title>The Draft Genome of Lepisosteus oculatus.</title>
        <authorList>
            <consortium name="The Broad Institute Genome Assembly &amp; Analysis Group"/>
            <consortium name="Computational R&amp;D Group"/>
            <consortium name="and Sequencing Platform"/>
            <person name="Di Palma F."/>
            <person name="Alfoldi J."/>
            <person name="Johnson J."/>
            <person name="Berlin A."/>
            <person name="Gnerre S."/>
            <person name="Jaffe D."/>
            <person name="MacCallum I."/>
            <person name="Young S."/>
            <person name="Walker B.J."/>
            <person name="Lander E.S."/>
            <person name="Lindblad-Toh K."/>
        </authorList>
    </citation>
    <scope>NUCLEOTIDE SEQUENCE [LARGE SCALE GENOMIC DNA]</scope>
</reference>
<evidence type="ECO:0000256" key="12">
    <source>
        <dbReference type="SAM" id="Phobius"/>
    </source>
</evidence>
<dbReference type="Bgee" id="ENSLOCG00000018261">
    <property type="expression patterns" value="Expressed in heart and 9 other cell types or tissues"/>
</dbReference>
<sequence length="257" mass="28783">MRVCLRVTLLLFLSSSKAQVCPASCRCAVSESSGFKVNCSSQGLTKVPLLPASTTELYLQKNLITTVPPGQLDKLTSLQKINFSGNPWHCSCDIRYLKAWLDDHAASPSSVEVLCFTPPALAHRPLLQLAEKDFSECARRRCAGFVFNDVFLIILLSTLLILLLLTLKTARSSAFIFNVDQRHTGMEMETLKSQKPRHRKRPEASYKTLLSKDPESPLEESNLTEDSEKLMPLLNMEILPQVLEVLENKHNIKIKAT</sequence>
<keyword evidence="3 12" id="KW-0812">Transmembrane</keyword>
<dbReference type="AlphaFoldDB" id="W5NP03"/>
<evidence type="ECO:0000256" key="10">
    <source>
        <dbReference type="ARBA" id="ARBA00023157"/>
    </source>
</evidence>
<accession>W5NP03</accession>
<evidence type="ECO:0000256" key="4">
    <source>
        <dbReference type="ARBA" id="ARBA00022696"/>
    </source>
</evidence>
<evidence type="ECO:0000259" key="15">
    <source>
        <dbReference type="SMART" id="SM00082"/>
    </source>
</evidence>
<dbReference type="SMART" id="SM00013">
    <property type="entry name" value="LRRNT"/>
    <property type="match status" value="1"/>
</dbReference>
<dbReference type="SUPFAM" id="SSF52058">
    <property type="entry name" value="L domain-like"/>
    <property type="match status" value="1"/>
</dbReference>
<feature type="compositionally biased region" description="Acidic residues" evidence="11">
    <location>
        <begin position="216"/>
        <end position="225"/>
    </location>
</feature>
<dbReference type="CTD" id="2815"/>
<feature type="domain" description="LRRCT" evidence="15">
    <location>
        <begin position="86"/>
        <end position="138"/>
    </location>
</feature>
<dbReference type="Proteomes" id="UP000018468">
    <property type="component" value="Linkage group LG5"/>
</dbReference>
<keyword evidence="10" id="KW-1015">Disulfide bond</keyword>
<evidence type="ECO:0000259" key="14">
    <source>
        <dbReference type="SMART" id="SM00013"/>
    </source>
</evidence>
<dbReference type="eggNOG" id="KOG0619">
    <property type="taxonomic scope" value="Eukaryota"/>
</dbReference>
<evidence type="ECO:0000313" key="17">
    <source>
        <dbReference type="Proteomes" id="UP000018468"/>
    </source>
</evidence>
<evidence type="ECO:0000256" key="3">
    <source>
        <dbReference type="ARBA" id="ARBA00022692"/>
    </source>
</evidence>
<dbReference type="KEGG" id="loc:102691479"/>
<dbReference type="Ensembl" id="ENSLOCT00000022403.1">
    <property type="protein sequence ID" value="ENSLOCP00000022362.1"/>
    <property type="gene ID" value="ENSLOCG00000018261.1"/>
</dbReference>
<dbReference type="InterPro" id="IPR032675">
    <property type="entry name" value="LRR_dom_sf"/>
</dbReference>
<reference evidence="16" key="3">
    <citation type="submission" date="2025-09" db="UniProtKB">
        <authorList>
            <consortium name="Ensembl"/>
        </authorList>
    </citation>
    <scope>IDENTIFICATION</scope>
</reference>
<dbReference type="PANTHER" id="PTHR22650:SF6">
    <property type="entry name" value="PLATELET GLYCOPROTEIN IX"/>
    <property type="match status" value="1"/>
</dbReference>
<evidence type="ECO:0000256" key="13">
    <source>
        <dbReference type="SAM" id="SignalP"/>
    </source>
</evidence>
<dbReference type="HOGENOM" id="CLU_094615_1_0_1"/>
<keyword evidence="8" id="KW-0094">Blood coagulation</keyword>
<dbReference type="GeneID" id="102691479"/>
<keyword evidence="17" id="KW-1185">Reference proteome</keyword>
<organism evidence="16 17">
    <name type="scientific">Lepisosteus oculatus</name>
    <name type="common">Spotted gar</name>
    <dbReference type="NCBI Taxonomy" id="7918"/>
    <lineage>
        <taxon>Eukaryota</taxon>
        <taxon>Metazoa</taxon>
        <taxon>Chordata</taxon>
        <taxon>Craniata</taxon>
        <taxon>Vertebrata</taxon>
        <taxon>Euteleostomi</taxon>
        <taxon>Actinopterygii</taxon>
        <taxon>Neopterygii</taxon>
        <taxon>Holostei</taxon>
        <taxon>Semionotiformes</taxon>
        <taxon>Lepisosteidae</taxon>
        <taxon>Lepisosteus</taxon>
    </lineage>
</organism>
<evidence type="ECO:0000256" key="9">
    <source>
        <dbReference type="ARBA" id="ARBA00023136"/>
    </source>
</evidence>
<name>W5NP03_LEPOC</name>
<dbReference type="SMART" id="SM00082">
    <property type="entry name" value="LRRCT"/>
    <property type="match status" value="1"/>
</dbReference>
<evidence type="ECO:0000256" key="7">
    <source>
        <dbReference type="ARBA" id="ARBA00022989"/>
    </source>
</evidence>
<dbReference type="InterPro" id="IPR052313">
    <property type="entry name" value="GPIb-IX-V_Complex"/>
</dbReference>
<dbReference type="STRING" id="7918.ENSLOCP00000022362"/>
<proteinExistence type="predicted"/>
<reference evidence="16" key="2">
    <citation type="submission" date="2025-08" db="UniProtKB">
        <authorList>
            <consortium name="Ensembl"/>
        </authorList>
    </citation>
    <scope>IDENTIFICATION</scope>
</reference>
<keyword evidence="6" id="KW-0130">Cell adhesion</keyword>
<comment type="subcellular location">
    <subcellularLocation>
        <location evidence="1">Membrane</location>
        <topology evidence="1">Single-pass type I membrane protein</topology>
    </subcellularLocation>
</comment>
<dbReference type="OMA" id="HNIKIKA"/>
<feature type="region of interest" description="Disordered" evidence="11">
    <location>
        <begin position="187"/>
        <end position="225"/>
    </location>
</feature>
<evidence type="ECO:0000256" key="8">
    <source>
        <dbReference type="ARBA" id="ARBA00023084"/>
    </source>
</evidence>
<dbReference type="InterPro" id="IPR000483">
    <property type="entry name" value="Cys-rich_flank_reg_C"/>
</dbReference>
<evidence type="ECO:0000313" key="16">
    <source>
        <dbReference type="Ensembl" id="ENSLOCP00000022362.1"/>
    </source>
</evidence>
<dbReference type="InterPro" id="IPR000372">
    <property type="entry name" value="LRRNT"/>
</dbReference>
<dbReference type="GO" id="GO:0007155">
    <property type="term" value="P:cell adhesion"/>
    <property type="evidence" value="ECO:0007669"/>
    <property type="project" value="UniProtKB-KW"/>
</dbReference>
<dbReference type="Pfam" id="PF01462">
    <property type="entry name" value="LRRNT"/>
    <property type="match status" value="1"/>
</dbReference>
<dbReference type="PANTHER" id="PTHR22650">
    <property type="entry name" value="GLYCOPROTEIN IB BETA"/>
    <property type="match status" value="1"/>
</dbReference>
<keyword evidence="9 12" id="KW-0472">Membrane</keyword>
<dbReference type="RefSeq" id="XP_015203732.1">
    <property type="nucleotide sequence ID" value="XM_015348246.2"/>
</dbReference>
<dbReference type="Gene3D" id="3.80.10.10">
    <property type="entry name" value="Ribonuclease Inhibitor"/>
    <property type="match status" value="1"/>
</dbReference>
<keyword evidence="4" id="KW-0356">Hemostasis</keyword>
<evidence type="ECO:0000256" key="11">
    <source>
        <dbReference type="SAM" id="MobiDB-lite"/>
    </source>
</evidence>
<dbReference type="EMBL" id="AHAT01015111">
    <property type="status" value="NOT_ANNOTATED_CDS"/>
    <property type="molecule type" value="Genomic_DNA"/>
</dbReference>
<evidence type="ECO:0000256" key="1">
    <source>
        <dbReference type="ARBA" id="ARBA00004479"/>
    </source>
</evidence>
<feature type="chain" id="PRO_5004868013" evidence="13">
    <location>
        <begin position="19"/>
        <end position="257"/>
    </location>
</feature>
<dbReference type="GO" id="GO:0016020">
    <property type="term" value="C:membrane"/>
    <property type="evidence" value="ECO:0007669"/>
    <property type="project" value="UniProtKB-SubCell"/>
</dbReference>
<feature type="signal peptide" evidence="13">
    <location>
        <begin position="1"/>
        <end position="18"/>
    </location>
</feature>
<keyword evidence="5 13" id="KW-0732">Signal</keyword>
<keyword evidence="2" id="KW-0433">Leucine-rich repeat</keyword>
<dbReference type="InParanoid" id="W5NP03"/>
<feature type="transmembrane region" description="Helical" evidence="12">
    <location>
        <begin position="145"/>
        <end position="167"/>
    </location>
</feature>